<evidence type="ECO:0000313" key="4">
    <source>
        <dbReference type="Proteomes" id="UP000316560"/>
    </source>
</evidence>
<dbReference type="Pfam" id="PF11241">
    <property type="entry name" value="DUF3043"/>
    <property type="match status" value="1"/>
</dbReference>
<keyword evidence="2" id="KW-0812">Transmembrane</keyword>
<keyword evidence="4" id="KW-1185">Reference proteome</keyword>
<protein>
    <submittedName>
        <fullName evidence="3">DUF3043 family protein</fullName>
    </submittedName>
</protein>
<feature type="transmembrane region" description="Helical" evidence="2">
    <location>
        <begin position="98"/>
        <end position="118"/>
    </location>
</feature>
<evidence type="ECO:0000256" key="1">
    <source>
        <dbReference type="SAM" id="MobiDB-lite"/>
    </source>
</evidence>
<feature type="region of interest" description="Disordered" evidence="1">
    <location>
        <begin position="1"/>
        <end position="68"/>
    </location>
</feature>
<reference evidence="3 4" key="1">
    <citation type="submission" date="2019-06" db="EMBL/GenBank/DDBJ databases">
        <title>Sequencing the genomes of 1000 actinobacteria strains.</title>
        <authorList>
            <person name="Klenk H.-P."/>
        </authorList>
    </citation>
    <scope>NUCLEOTIDE SEQUENCE [LARGE SCALE GENOMIC DNA]</scope>
    <source>
        <strain evidence="3 4">DSM 21947</strain>
    </source>
</reference>
<organism evidence="3 4">
    <name type="scientific">Rhodoglobus vestalii</name>
    <dbReference type="NCBI Taxonomy" id="193384"/>
    <lineage>
        <taxon>Bacteria</taxon>
        <taxon>Bacillati</taxon>
        <taxon>Actinomycetota</taxon>
        <taxon>Actinomycetes</taxon>
        <taxon>Micrococcales</taxon>
        <taxon>Microbacteriaceae</taxon>
        <taxon>Rhodoglobus</taxon>
    </lineage>
</organism>
<dbReference type="InterPro" id="IPR021403">
    <property type="entry name" value="DUF3043"/>
</dbReference>
<feature type="compositionally biased region" description="Low complexity" evidence="1">
    <location>
        <begin position="1"/>
        <end position="13"/>
    </location>
</feature>
<name>A0A8H2PTN7_9MICO</name>
<dbReference type="Proteomes" id="UP000316560">
    <property type="component" value="Unassembled WGS sequence"/>
</dbReference>
<feature type="transmembrane region" description="Helical" evidence="2">
    <location>
        <begin position="124"/>
        <end position="146"/>
    </location>
</feature>
<dbReference type="OrthoDB" id="5194448at2"/>
<dbReference type="AlphaFoldDB" id="A0A8H2PTN7"/>
<dbReference type="RefSeq" id="WP_141989301.1">
    <property type="nucleotide sequence ID" value="NZ_VFRA01000001.1"/>
</dbReference>
<keyword evidence="2" id="KW-0472">Membrane</keyword>
<gene>
    <name evidence="3" type="ORF">FB472_0248</name>
</gene>
<comment type="caution">
    <text evidence="3">The sequence shown here is derived from an EMBL/GenBank/DDBJ whole genome shotgun (WGS) entry which is preliminary data.</text>
</comment>
<evidence type="ECO:0000313" key="3">
    <source>
        <dbReference type="EMBL" id="TQO18727.1"/>
    </source>
</evidence>
<keyword evidence="2" id="KW-1133">Transmembrane helix</keyword>
<feature type="compositionally biased region" description="Basic and acidic residues" evidence="1">
    <location>
        <begin position="31"/>
        <end position="53"/>
    </location>
</feature>
<dbReference type="EMBL" id="VFRA01000001">
    <property type="protein sequence ID" value="TQO18727.1"/>
    <property type="molecule type" value="Genomic_DNA"/>
</dbReference>
<evidence type="ECO:0000256" key="2">
    <source>
        <dbReference type="SAM" id="Phobius"/>
    </source>
</evidence>
<proteinExistence type="predicted"/>
<accession>A0A8H2PTN7</accession>
<sequence length="192" mass="21869">MVKASSTGSDSTPDTPPDNETVIGKGRPTPTRKEREAANLRPLVSDDRKEARRQARTQTQAARERARIGMANGEERYLPARDRGPQKRFVRDYVDARFSVGELLIPAMFIVIILTLFPQPEVQIFGLFALWGFFLIATIDAILLGLRLRRKVAEKFGESRAEKVRWYAAMRSLQLRIMRLPKPQVKRGQHPS</sequence>